<dbReference type="EMBL" id="QLZR01000002">
    <property type="protein sequence ID" value="RAZ79588.1"/>
    <property type="molecule type" value="Genomic_DNA"/>
</dbReference>
<organism evidence="4 5">
    <name type="scientific">Planococcus halotolerans</name>
    <dbReference type="NCBI Taxonomy" id="2233542"/>
    <lineage>
        <taxon>Bacteria</taxon>
        <taxon>Bacillati</taxon>
        <taxon>Bacillota</taxon>
        <taxon>Bacilli</taxon>
        <taxon>Bacillales</taxon>
        <taxon>Caryophanaceae</taxon>
        <taxon>Planococcus</taxon>
    </lineage>
</organism>
<gene>
    <name evidence="4" type="ORF">DP120_08265</name>
</gene>
<feature type="domain" description="Bacterial sugar transferase" evidence="3">
    <location>
        <begin position="22"/>
        <end position="197"/>
    </location>
</feature>
<dbReference type="AlphaFoldDB" id="A0A365L2D4"/>
<comment type="caution">
    <text evidence="4">The sequence shown here is derived from an EMBL/GenBank/DDBJ whole genome shotgun (WGS) entry which is preliminary data.</text>
</comment>
<name>A0A365L2D4_9BACL</name>
<dbReference type="PANTHER" id="PTHR30576:SF0">
    <property type="entry name" value="UNDECAPRENYL-PHOSPHATE N-ACETYLGALACTOSAMINYL 1-PHOSPHATE TRANSFERASE-RELATED"/>
    <property type="match status" value="1"/>
</dbReference>
<keyword evidence="2" id="KW-0472">Membrane</keyword>
<evidence type="ECO:0000256" key="1">
    <source>
        <dbReference type="ARBA" id="ARBA00006464"/>
    </source>
</evidence>
<reference evidence="4 5" key="1">
    <citation type="submission" date="2018-06" db="EMBL/GenBank/DDBJ databases">
        <title>The draft genome sequences of strains SCU63 and S1.</title>
        <authorList>
            <person name="Gan L."/>
        </authorList>
    </citation>
    <scope>NUCLEOTIDE SEQUENCE [LARGE SCALE GENOMIC DNA]</scope>
    <source>
        <strain evidence="4 5">SCU63</strain>
    </source>
</reference>
<dbReference type="RefSeq" id="WP_112223155.1">
    <property type="nucleotide sequence ID" value="NZ_CP047673.1"/>
</dbReference>
<evidence type="ECO:0000256" key="2">
    <source>
        <dbReference type="SAM" id="Phobius"/>
    </source>
</evidence>
<evidence type="ECO:0000313" key="5">
    <source>
        <dbReference type="Proteomes" id="UP000251002"/>
    </source>
</evidence>
<evidence type="ECO:0000313" key="4">
    <source>
        <dbReference type="EMBL" id="RAZ79588.1"/>
    </source>
</evidence>
<keyword evidence="5" id="KW-1185">Reference proteome</keyword>
<dbReference type="Pfam" id="PF02397">
    <property type="entry name" value="Bac_transf"/>
    <property type="match status" value="1"/>
</dbReference>
<keyword evidence="2" id="KW-1133">Transmembrane helix</keyword>
<sequence>MVTENLRFTHKRRSLWSVYLGRLAEIFFSSLLLFLLTPLFVIIAIAIKAESKGSIFFTQKRGGKDGKHFIIYKFRTMYKANVDVHKVLVDNDPRITKVGNFLRKTSLDELPQLINILKGDMSFIGPRPTVTGQTDNYNEYQMQRLQLKPGVTGWAQISGRNLLTWDEKIDLDIEYIQKKSLKLDFYILMKTFVKVFKSDEVYIAPKTDKK</sequence>
<dbReference type="Proteomes" id="UP000251002">
    <property type="component" value="Unassembled WGS sequence"/>
</dbReference>
<feature type="transmembrane region" description="Helical" evidence="2">
    <location>
        <begin position="26"/>
        <end position="47"/>
    </location>
</feature>
<keyword evidence="4" id="KW-0808">Transferase</keyword>
<dbReference type="GO" id="GO:0016780">
    <property type="term" value="F:phosphotransferase activity, for other substituted phosphate groups"/>
    <property type="evidence" value="ECO:0007669"/>
    <property type="project" value="TreeGrafter"/>
</dbReference>
<keyword evidence="2" id="KW-0812">Transmembrane</keyword>
<evidence type="ECO:0000259" key="3">
    <source>
        <dbReference type="Pfam" id="PF02397"/>
    </source>
</evidence>
<accession>A0A365L2D4</accession>
<comment type="similarity">
    <text evidence="1">Belongs to the bacterial sugar transferase family.</text>
</comment>
<dbReference type="InterPro" id="IPR003362">
    <property type="entry name" value="Bact_transf"/>
</dbReference>
<proteinExistence type="inferred from homology"/>
<dbReference type="PANTHER" id="PTHR30576">
    <property type="entry name" value="COLANIC BIOSYNTHESIS UDP-GLUCOSE LIPID CARRIER TRANSFERASE"/>
    <property type="match status" value="1"/>
</dbReference>
<protein>
    <submittedName>
        <fullName evidence="4">Sugar transferase</fullName>
    </submittedName>
</protein>